<dbReference type="InterPro" id="IPR001810">
    <property type="entry name" value="F-box_dom"/>
</dbReference>
<name>A0AAQ3PQ72_PASNO</name>
<evidence type="ECO:0000313" key="3">
    <source>
        <dbReference type="EMBL" id="WVZ53589.1"/>
    </source>
</evidence>
<dbReference type="SMART" id="SM00256">
    <property type="entry name" value="FBOX"/>
    <property type="match status" value="1"/>
</dbReference>
<organism evidence="3 4">
    <name type="scientific">Paspalum notatum var. saurae</name>
    <dbReference type="NCBI Taxonomy" id="547442"/>
    <lineage>
        <taxon>Eukaryota</taxon>
        <taxon>Viridiplantae</taxon>
        <taxon>Streptophyta</taxon>
        <taxon>Embryophyta</taxon>
        <taxon>Tracheophyta</taxon>
        <taxon>Spermatophyta</taxon>
        <taxon>Magnoliopsida</taxon>
        <taxon>Liliopsida</taxon>
        <taxon>Poales</taxon>
        <taxon>Poaceae</taxon>
        <taxon>PACMAD clade</taxon>
        <taxon>Panicoideae</taxon>
        <taxon>Andropogonodae</taxon>
        <taxon>Paspaleae</taxon>
        <taxon>Paspalinae</taxon>
        <taxon>Paspalum</taxon>
    </lineage>
</organism>
<feature type="region of interest" description="Disordered" evidence="1">
    <location>
        <begin position="16"/>
        <end position="80"/>
    </location>
</feature>
<evidence type="ECO:0000259" key="2">
    <source>
        <dbReference type="SMART" id="SM00256"/>
    </source>
</evidence>
<dbReference type="InterPro" id="IPR036047">
    <property type="entry name" value="F-box-like_dom_sf"/>
</dbReference>
<evidence type="ECO:0000256" key="1">
    <source>
        <dbReference type="SAM" id="MobiDB-lite"/>
    </source>
</evidence>
<feature type="compositionally biased region" description="Low complexity" evidence="1">
    <location>
        <begin position="30"/>
        <end position="46"/>
    </location>
</feature>
<proteinExistence type="predicted"/>
<dbReference type="InterPro" id="IPR011043">
    <property type="entry name" value="Gal_Oxase/kelch_b-propeller"/>
</dbReference>
<dbReference type="AlphaFoldDB" id="A0AAQ3PQ72"/>
<dbReference type="PANTHER" id="PTHR31111">
    <property type="entry name" value="BNAA05G37150D PROTEIN-RELATED"/>
    <property type="match status" value="1"/>
</dbReference>
<dbReference type="Gene3D" id="1.20.1280.50">
    <property type="match status" value="1"/>
</dbReference>
<dbReference type="NCBIfam" id="TIGR01640">
    <property type="entry name" value="F_box_assoc_1"/>
    <property type="match status" value="1"/>
</dbReference>
<keyword evidence="4" id="KW-1185">Reference proteome</keyword>
<feature type="domain" description="F-box" evidence="2">
    <location>
        <begin position="111"/>
        <end position="151"/>
    </location>
</feature>
<dbReference type="Proteomes" id="UP001341281">
    <property type="component" value="Chromosome 01"/>
</dbReference>
<dbReference type="SUPFAM" id="SSF81383">
    <property type="entry name" value="F-box domain"/>
    <property type="match status" value="1"/>
</dbReference>
<sequence length="532" mass="58684">MLAVWPTCIRPSALLAVSHPRRRRRPPHPASFTTTGPPSGSETPKSFTIGFGFRSRRPHSSAAAAATGEGPNSSATPAWIQPRLPDRPIIRAFDMASSSLRSRTEPGSGELLMDALYEILLRLPAKELCRLRAVCRPWRSLLSDPRFIAAHADRHPGPLIVAGNGHGEGILCDILDLTGRVIKRIRSTEDELVRSTHLEFAHHELACVAKGQGRSWKLLNLTTGDVFPLPEGLSEEHAAWPLDSRRYRAVVALGQVASTEEYKLLRIIDSGFSFSSNMHQRVCEVFTVDGSANARWRGKKASPHHVCMRPLSRVVVDGLVYFILADIVINHQGIEPRGIAFFDLSTEEWRAALRGPVNFSVNDPIDFDNISLAALNGSLVVVNHKLDASMDLWFLMDFERGLWVKQHSVQLNLSARRGEFCAHPLLMLNDGRIVTYIGSRGLLRIYNPRTNTYADVAELGRCAGVGIPQVSWLLRQDATTFGSPPSSARRLRVATSHCTFPTTAPPSETPKTFTCALSQRTRVQCPGHGCAL</sequence>
<dbReference type="CDD" id="cd22157">
    <property type="entry name" value="F-box_AtFBW1-like"/>
    <property type="match status" value="1"/>
</dbReference>
<dbReference type="SUPFAM" id="SSF50965">
    <property type="entry name" value="Galactose oxidase, central domain"/>
    <property type="match status" value="1"/>
</dbReference>
<dbReference type="EMBL" id="CP144745">
    <property type="protein sequence ID" value="WVZ53589.1"/>
    <property type="molecule type" value="Genomic_DNA"/>
</dbReference>
<dbReference type="InterPro" id="IPR013187">
    <property type="entry name" value="F-box-assoc_dom_typ3"/>
</dbReference>
<gene>
    <name evidence="3" type="ORF">U9M48_004507</name>
</gene>
<evidence type="ECO:0000313" key="4">
    <source>
        <dbReference type="Proteomes" id="UP001341281"/>
    </source>
</evidence>
<dbReference type="InterPro" id="IPR017451">
    <property type="entry name" value="F-box-assoc_interact_dom"/>
</dbReference>
<dbReference type="Pfam" id="PF08268">
    <property type="entry name" value="FBA_3"/>
    <property type="match status" value="1"/>
</dbReference>
<protein>
    <recommendedName>
        <fullName evidence="2">F-box domain-containing protein</fullName>
    </recommendedName>
</protein>
<accession>A0AAQ3PQ72</accession>
<reference evidence="3 4" key="1">
    <citation type="submission" date="2024-02" db="EMBL/GenBank/DDBJ databases">
        <title>High-quality chromosome-scale genome assembly of Pensacola bahiagrass (Paspalum notatum Flugge var. saurae).</title>
        <authorList>
            <person name="Vega J.M."/>
            <person name="Podio M."/>
            <person name="Orjuela J."/>
            <person name="Siena L.A."/>
            <person name="Pessino S.C."/>
            <person name="Combes M.C."/>
            <person name="Mariac C."/>
            <person name="Albertini E."/>
            <person name="Pupilli F."/>
            <person name="Ortiz J.P.A."/>
            <person name="Leblanc O."/>
        </authorList>
    </citation>
    <scope>NUCLEOTIDE SEQUENCE [LARGE SCALE GENOMIC DNA]</scope>
    <source>
        <strain evidence="3">R1</strain>
        <tissue evidence="3">Leaf</tissue>
    </source>
</reference>
<dbReference type="Pfam" id="PF00646">
    <property type="entry name" value="F-box"/>
    <property type="match status" value="1"/>
</dbReference>
<dbReference type="PANTHER" id="PTHR31111:SF133">
    <property type="entry name" value="OS07G0196600 PROTEIN"/>
    <property type="match status" value="1"/>
</dbReference>